<keyword evidence="3" id="KW-1185">Reference proteome</keyword>
<accession>A0A814QAQ0</accession>
<evidence type="ECO:0000313" key="2">
    <source>
        <dbReference type="EMBL" id="CAF1117055.1"/>
    </source>
</evidence>
<organism evidence="2 3">
    <name type="scientific">Brachionus calyciflorus</name>
    <dbReference type="NCBI Taxonomy" id="104777"/>
    <lineage>
        <taxon>Eukaryota</taxon>
        <taxon>Metazoa</taxon>
        <taxon>Spiralia</taxon>
        <taxon>Gnathifera</taxon>
        <taxon>Rotifera</taxon>
        <taxon>Eurotatoria</taxon>
        <taxon>Monogononta</taxon>
        <taxon>Pseudotrocha</taxon>
        <taxon>Ploima</taxon>
        <taxon>Brachionidae</taxon>
        <taxon>Brachionus</taxon>
    </lineage>
</organism>
<protein>
    <submittedName>
        <fullName evidence="2">Uncharacterized protein</fullName>
    </submittedName>
</protein>
<gene>
    <name evidence="2" type="ORF">OXX778_LOCUS21881</name>
</gene>
<evidence type="ECO:0000313" key="3">
    <source>
        <dbReference type="Proteomes" id="UP000663879"/>
    </source>
</evidence>
<name>A0A814QAQ0_9BILA</name>
<reference evidence="2" key="1">
    <citation type="submission" date="2021-02" db="EMBL/GenBank/DDBJ databases">
        <authorList>
            <person name="Nowell W R."/>
        </authorList>
    </citation>
    <scope>NUCLEOTIDE SEQUENCE</scope>
    <source>
        <strain evidence="2">Ploen Becks lab</strain>
    </source>
</reference>
<feature type="compositionally biased region" description="Basic and acidic residues" evidence="1">
    <location>
        <begin position="50"/>
        <end position="60"/>
    </location>
</feature>
<dbReference type="EMBL" id="CAJNOC010008545">
    <property type="protein sequence ID" value="CAF1117055.1"/>
    <property type="molecule type" value="Genomic_DNA"/>
</dbReference>
<feature type="region of interest" description="Disordered" evidence="1">
    <location>
        <begin position="21"/>
        <end position="65"/>
    </location>
</feature>
<dbReference type="AlphaFoldDB" id="A0A814QAQ0"/>
<proteinExistence type="predicted"/>
<dbReference type="Proteomes" id="UP000663879">
    <property type="component" value="Unassembled WGS sequence"/>
</dbReference>
<comment type="caution">
    <text evidence="2">The sequence shown here is derived from an EMBL/GenBank/DDBJ whole genome shotgun (WGS) entry which is preliminary data.</text>
</comment>
<evidence type="ECO:0000256" key="1">
    <source>
        <dbReference type="SAM" id="MobiDB-lite"/>
    </source>
</evidence>
<sequence>MKRGCITTHLDRTLNEIVKKEHDSQRSLAAMNDTHTDKGKESNVFSPKESTPKEKPHHALETPQPQEELFHGTSHFKSGLNNVTWDSMLSNDDKLEESSILENKELKSSTMLQNNENLNMSRTDINEMWSHQRRNDTVQHFCSPCVDAIYNNKHNQTVVHKESSFKPERFTKSTDVD</sequence>